<dbReference type="Proteomes" id="UP001200642">
    <property type="component" value="Unassembled WGS sequence"/>
</dbReference>
<dbReference type="EMBL" id="JAIRBC010000018">
    <property type="protein sequence ID" value="MCG2461634.1"/>
    <property type="molecule type" value="Genomic_DNA"/>
</dbReference>
<accession>A0AAE3EWX9</accession>
<keyword evidence="3" id="KW-0808">Transferase</keyword>
<sequence length="282" mass="31356">MVIEGKKELSPANLEDLKNLCKQVRKQIINMVYQASSGHIGGSLGSTELIVTLYNHLMTHHPENPDWDKRDRFVLSKGHCTPVLYAVLANCGYFPKEDLSTFRRPGSHLQGHPYQPKTPGVEATTGSLGIGFSTILGMALTAKNRGQKHYYYVICGDGEIQEGQIWEGAMFANKYKLDNLIAFVDRNYLQTDGNSEDIMPLDPLAPKWESFGWKVYEINGHDIQEIVSTVISAKNSDRPVMIIANTIKGKGVSFMENAFGWHGAVPSKEDADKALKELENGI</sequence>
<dbReference type="Pfam" id="PF00456">
    <property type="entry name" value="Transketolase_N"/>
    <property type="match status" value="1"/>
</dbReference>
<evidence type="ECO:0000259" key="6">
    <source>
        <dbReference type="Pfam" id="PF00456"/>
    </source>
</evidence>
<feature type="domain" description="Transketolase N-terminal" evidence="6">
    <location>
        <begin position="19"/>
        <end position="273"/>
    </location>
</feature>
<reference evidence="7" key="1">
    <citation type="submission" date="2023-02" db="EMBL/GenBank/DDBJ databases">
        <title>Genome of Flavobacteriaceae gen. nov. sp. strain F89.</title>
        <authorList>
            <person name="Wang Y."/>
        </authorList>
    </citation>
    <scope>NUCLEOTIDE SEQUENCE</scope>
    <source>
        <strain evidence="7">F89</strain>
    </source>
</reference>
<dbReference type="GO" id="GO:0016740">
    <property type="term" value="F:transferase activity"/>
    <property type="evidence" value="ECO:0007669"/>
    <property type="project" value="UniProtKB-KW"/>
</dbReference>
<dbReference type="InterPro" id="IPR005474">
    <property type="entry name" value="Transketolase_N"/>
</dbReference>
<evidence type="ECO:0000256" key="3">
    <source>
        <dbReference type="ARBA" id="ARBA00022679"/>
    </source>
</evidence>
<protein>
    <submittedName>
        <fullName evidence="7">Transketolase</fullName>
    </submittedName>
</protein>
<keyword evidence="8" id="KW-1185">Reference proteome</keyword>
<dbReference type="GO" id="GO:0046872">
    <property type="term" value="F:metal ion binding"/>
    <property type="evidence" value="ECO:0007669"/>
    <property type="project" value="UniProtKB-KW"/>
</dbReference>
<evidence type="ECO:0000313" key="8">
    <source>
        <dbReference type="Proteomes" id="UP001200642"/>
    </source>
</evidence>
<comment type="cofactor">
    <cofactor evidence="1">
        <name>thiamine diphosphate</name>
        <dbReference type="ChEBI" id="CHEBI:58937"/>
    </cofactor>
</comment>
<dbReference type="PROSITE" id="PS00801">
    <property type="entry name" value="TRANSKETOLASE_1"/>
    <property type="match status" value="1"/>
</dbReference>
<evidence type="ECO:0000256" key="5">
    <source>
        <dbReference type="ARBA" id="ARBA00023052"/>
    </source>
</evidence>
<dbReference type="InterPro" id="IPR049557">
    <property type="entry name" value="Transketolase_CS"/>
</dbReference>
<gene>
    <name evidence="7" type="ORF">K8352_12810</name>
</gene>
<evidence type="ECO:0000256" key="4">
    <source>
        <dbReference type="ARBA" id="ARBA00022723"/>
    </source>
</evidence>
<evidence type="ECO:0000256" key="2">
    <source>
        <dbReference type="ARBA" id="ARBA00007131"/>
    </source>
</evidence>
<dbReference type="PANTHER" id="PTHR47514:SF1">
    <property type="entry name" value="TRANSKETOLASE N-TERMINAL SECTION-RELATED"/>
    <property type="match status" value="1"/>
</dbReference>
<evidence type="ECO:0000256" key="1">
    <source>
        <dbReference type="ARBA" id="ARBA00001964"/>
    </source>
</evidence>
<name>A0AAE3EWX9_9FLAO</name>
<dbReference type="Gene3D" id="3.40.50.970">
    <property type="match status" value="1"/>
</dbReference>
<proteinExistence type="inferred from homology"/>
<comment type="caution">
    <text evidence="7">The sequence shown here is derived from an EMBL/GenBank/DDBJ whole genome shotgun (WGS) entry which is preliminary data.</text>
</comment>
<dbReference type="RefSeq" id="WP_317902777.1">
    <property type="nucleotide sequence ID" value="NZ_JAIRBC010000018.1"/>
</dbReference>
<dbReference type="SUPFAM" id="SSF52518">
    <property type="entry name" value="Thiamin diphosphate-binding fold (THDP-binding)"/>
    <property type="match status" value="1"/>
</dbReference>
<dbReference type="CDD" id="cd02012">
    <property type="entry name" value="TPP_TK"/>
    <property type="match status" value="1"/>
</dbReference>
<comment type="similarity">
    <text evidence="2">Belongs to the transketolase family.</text>
</comment>
<evidence type="ECO:0000313" key="7">
    <source>
        <dbReference type="EMBL" id="MCG2461634.1"/>
    </source>
</evidence>
<keyword evidence="5" id="KW-0786">Thiamine pyrophosphate</keyword>
<dbReference type="AlphaFoldDB" id="A0AAE3EWX9"/>
<dbReference type="PANTHER" id="PTHR47514">
    <property type="entry name" value="TRANSKETOLASE N-TERMINAL SECTION-RELATED"/>
    <property type="match status" value="1"/>
</dbReference>
<dbReference type="InterPro" id="IPR029061">
    <property type="entry name" value="THDP-binding"/>
</dbReference>
<keyword evidence="4" id="KW-0479">Metal-binding</keyword>
<organism evidence="7 8">
    <name type="scientific">Cerina litoralis</name>
    <dbReference type="NCBI Taxonomy" id="2874477"/>
    <lineage>
        <taxon>Bacteria</taxon>
        <taxon>Pseudomonadati</taxon>
        <taxon>Bacteroidota</taxon>
        <taxon>Flavobacteriia</taxon>
        <taxon>Flavobacteriales</taxon>
        <taxon>Flavobacteriaceae</taxon>
        <taxon>Cerina</taxon>
    </lineage>
</organism>